<dbReference type="PROSITE" id="PS00018">
    <property type="entry name" value="EF_HAND_1"/>
    <property type="match status" value="3"/>
</dbReference>
<dbReference type="EC" id="1.3.1.74" evidence="7"/>
<evidence type="ECO:0000256" key="1">
    <source>
        <dbReference type="ARBA" id="ARBA00004245"/>
    </source>
</evidence>
<reference evidence="7 8" key="1">
    <citation type="journal article" date="2012" name="BMC Genomics">
        <title>Comparative genomic analysis and phylogenetic position of Theileria equi.</title>
        <authorList>
            <person name="Kappmeyer L.S."/>
            <person name="Thiagarajan M."/>
            <person name="Herndon D.R."/>
            <person name="Ramsay J.D."/>
            <person name="Caler E."/>
            <person name="Djikeng A."/>
            <person name="Gillespie J.J."/>
            <person name="Lau A.O."/>
            <person name="Roalson E.H."/>
            <person name="Silva J.C."/>
            <person name="Silva M.G."/>
            <person name="Suarez C.E."/>
            <person name="Ueti M.W."/>
            <person name="Nene V.M."/>
            <person name="Mealey R.H."/>
            <person name="Knowles D.P."/>
            <person name="Brayton K.A."/>
        </authorList>
    </citation>
    <scope>NUCLEOTIDE SEQUENCE [LARGE SCALE GENOMIC DNA]</scope>
    <source>
        <strain evidence="7 8">WA</strain>
    </source>
</reference>
<dbReference type="SMART" id="SM00054">
    <property type="entry name" value="EFh"/>
    <property type="match status" value="4"/>
</dbReference>
<feature type="domain" description="EF-hand" evidence="6">
    <location>
        <begin position="30"/>
        <end position="65"/>
    </location>
</feature>
<accession>L1L9Y8</accession>
<sequence>MLTRPMIAHARLGPINSTHQFRRRRELTDDQKIELKEAFEIFDTNQSGRIDAKELKVVMKALGFDPTKEEIRGILNMVDKDGSGTISYEDYFSIMSSKVLERDPLEEIMKAYQLFADPNTGTISFQSLKRVSEELGEIISDEELHQMIAEADKDGDGFISENEFIRVMRKSNLF</sequence>
<dbReference type="GO" id="GO:0016460">
    <property type="term" value="C:myosin II complex"/>
    <property type="evidence" value="ECO:0007669"/>
    <property type="project" value="TreeGrafter"/>
</dbReference>
<keyword evidence="7" id="KW-0560">Oxidoreductase</keyword>
<dbReference type="PROSITE" id="PS50222">
    <property type="entry name" value="EF_HAND_2"/>
    <property type="match status" value="3"/>
</dbReference>
<dbReference type="KEGG" id="beq:BEWA_016510"/>
<dbReference type="CDD" id="cd00051">
    <property type="entry name" value="EFh"/>
    <property type="match status" value="2"/>
</dbReference>
<name>L1L9Y8_THEEQ</name>
<dbReference type="PANTHER" id="PTHR23048:SF59">
    <property type="entry name" value="EF-HAND SUPERFAMILY PROTEIN"/>
    <property type="match status" value="1"/>
</dbReference>
<keyword evidence="5" id="KW-0206">Cytoskeleton</keyword>
<comment type="caution">
    <text evidence="7">The sequence shown here is derived from an EMBL/GenBank/DDBJ whole genome shotgun (WGS) entry which is preliminary data.</text>
</comment>
<dbReference type="GO" id="GO:0005509">
    <property type="term" value="F:calcium ion binding"/>
    <property type="evidence" value="ECO:0007669"/>
    <property type="project" value="InterPro"/>
</dbReference>
<feature type="domain" description="EF-hand" evidence="6">
    <location>
        <begin position="139"/>
        <end position="174"/>
    </location>
</feature>
<dbReference type="RefSeq" id="XP_004831425.1">
    <property type="nucleotide sequence ID" value="XM_004831368.1"/>
</dbReference>
<keyword evidence="4" id="KW-0106">Calcium</keyword>
<keyword evidence="8" id="KW-1185">Reference proteome</keyword>
<dbReference type="SUPFAM" id="SSF47473">
    <property type="entry name" value="EF-hand"/>
    <property type="match status" value="1"/>
</dbReference>
<evidence type="ECO:0000259" key="6">
    <source>
        <dbReference type="PROSITE" id="PS50222"/>
    </source>
</evidence>
<dbReference type="Proteomes" id="UP000031512">
    <property type="component" value="Unassembled WGS sequence"/>
</dbReference>
<dbReference type="STRING" id="1537102.L1L9Y8"/>
<dbReference type="FunFam" id="1.10.238.10:FF:000001">
    <property type="entry name" value="Calmodulin 1"/>
    <property type="match status" value="1"/>
</dbReference>
<evidence type="ECO:0000256" key="3">
    <source>
        <dbReference type="ARBA" id="ARBA00022737"/>
    </source>
</evidence>
<dbReference type="VEuPathDB" id="PiroplasmaDB:BEWA_016510"/>
<dbReference type="PANTHER" id="PTHR23048">
    <property type="entry name" value="MYOSIN LIGHT CHAIN 1, 3"/>
    <property type="match status" value="1"/>
</dbReference>
<evidence type="ECO:0000313" key="7">
    <source>
        <dbReference type="EMBL" id="EKX71973.1"/>
    </source>
</evidence>
<gene>
    <name evidence="7" type="ORF">BEWA_016510</name>
</gene>
<proteinExistence type="inferred from homology"/>
<dbReference type="GO" id="GO:0032440">
    <property type="term" value="F:2-alkenal reductase [NAD(P)H] activity"/>
    <property type="evidence" value="ECO:0007669"/>
    <property type="project" value="UniProtKB-EC"/>
</dbReference>
<comment type="subcellular location">
    <subcellularLocation>
        <location evidence="1">Cytoplasm</location>
        <location evidence="1">Cytoskeleton</location>
    </subcellularLocation>
</comment>
<evidence type="ECO:0000256" key="5">
    <source>
        <dbReference type="ARBA" id="ARBA00023212"/>
    </source>
</evidence>
<dbReference type="Gene3D" id="1.10.238.10">
    <property type="entry name" value="EF-hand"/>
    <property type="match status" value="2"/>
</dbReference>
<dbReference type="AlphaFoldDB" id="L1L9Y8"/>
<dbReference type="Pfam" id="PF13499">
    <property type="entry name" value="EF-hand_7"/>
    <property type="match status" value="2"/>
</dbReference>
<dbReference type="InterPro" id="IPR002048">
    <property type="entry name" value="EF_hand_dom"/>
</dbReference>
<dbReference type="eggNOG" id="KOG0028">
    <property type="taxonomic scope" value="Eukaryota"/>
</dbReference>
<dbReference type="InterPro" id="IPR050230">
    <property type="entry name" value="CALM/Myosin/TropC-like"/>
</dbReference>
<evidence type="ECO:0000313" key="8">
    <source>
        <dbReference type="Proteomes" id="UP000031512"/>
    </source>
</evidence>
<feature type="domain" description="EF-hand" evidence="6">
    <location>
        <begin position="66"/>
        <end position="101"/>
    </location>
</feature>
<dbReference type="OrthoDB" id="26525at2759"/>
<organism evidence="7 8">
    <name type="scientific">Theileria equi strain WA</name>
    <dbReference type="NCBI Taxonomy" id="1537102"/>
    <lineage>
        <taxon>Eukaryota</taxon>
        <taxon>Sar</taxon>
        <taxon>Alveolata</taxon>
        <taxon>Apicomplexa</taxon>
        <taxon>Aconoidasida</taxon>
        <taxon>Piroplasmida</taxon>
        <taxon>Theileriidae</taxon>
        <taxon>Theileria</taxon>
    </lineage>
</organism>
<protein>
    <submittedName>
        <fullName evidence="7">Centrin, putative</fullName>
        <ecNumber evidence="7">1.3.1.74</ecNumber>
    </submittedName>
</protein>
<dbReference type="EMBL" id="ACOU01000008">
    <property type="protein sequence ID" value="EKX71973.1"/>
    <property type="molecule type" value="Genomic_DNA"/>
</dbReference>
<comment type="similarity">
    <text evidence="2">Belongs to the centrin family.</text>
</comment>
<dbReference type="GeneID" id="15804869"/>
<dbReference type="InterPro" id="IPR011992">
    <property type="entry name" value="EF-hand-dom_pair"/>
</dbReference>
<evidence type="ECO:0000256" key="4">
    <source>
        <dbReference type="ARBA" id="ARBA00022837"/>
    </source>
</evidence>
<keyword evidence="3" id="KW-0677">Repeat</keyword>
<dbReference type="InterPro" id="IPR018247">
    <property type="entry name" value="EF_Hand_1_Ca_BS"/>
</dbReference>
<keyword evidence="5" id="KW-0963">Cytoplasm</keyword>
<evidence type="ECO:0000256" key="2">
    <source>
        <dbReference type="ARBA" id="ARBA00005253"/>
    </source>
</evidence>